<organism evidence="1 2">
    <name type="scientific">Flavobacterium gilvum</name>
    <dbReference type="NCBI Taxonomy" id="1492737"/>
    <lineage>
        <taxon>Bacteria</taxon>
        <taxon>Pseudomonadati</taxon>
        <taxon>Bacteroidota</taxon>
        <taxon>Flavobacteriia</taxon>
        <taxon>Flavobacteriales</taxon>
        <taxon>Flavobacteriaceae</taxon>
        <taxon>Flavobacterium</taxon>
    </lineage>
</organism>
<name>A0AAC9I3D3_9FLAO</name>
<proteinExistence type="predicted"/>
<evidence type="ECO:0000313" key="2">
    <source>
        <dbReference type="Proteomes" id="UP000175968"/>
    </source>
</evidence>
<keyword evidence="2" id="KW-1185">Reference proteome</keyword>
<evidence type="ECO:0000313" key="1">
    <source>
        <dbReference type="EMBL" id="AOW08752.1"/>
    </source>
</evidence>
<dbReference type="Proteomes" id="UP000175968">
    <property type="component" value="Chromosome"/>
</dbReference>
<dbReference type="RefSeq" id="WP_035635901.1">
    <property type="nucleotide sequence ID" value="NZ_CP017479.1"/>
</dbReference>
<accession>A0AAC9I3D3</accession>
<reference evidence="1 2" key="1">
    <citation type="submission" date="2016-10" db="EMBL/GenBank/DDBJ databases">
        <title>Flavobacterium gilvum sp. nov., isolated from stream water.</title>
        <authorList>
            <person name="Shin S.-K."/>
            <person name="Cho Y.-J."/>
            <person name="Yi H."/>
        </authorList>
    </citation>
    <scope>NUCLEOTIDE SEQUENCE [LARGE SCALE GENOMIC DNA]</scope>
    <source>
        <strain evidence="1 2">EM1308</strain>
    </source>
</reference>
<sequence length="93" mass="10358">MSKEIAYAGQSFLDKIIECTGDIENAFEMSLLNARTITDKLQVATTLKKSAITDYDVVSYFTDNNRPATYVAVIIPTDPVFVFTSPGEFPYSF</sequence>
<dbReference type="KEGG" id="fgl:EM308_04125"/>
<gene>
    <name evidence="1" type="ORF">EM308_04125</name>
</gene>
<dbReference type="EMBL" id="CP017479">
    <property type="protein sequence ID" value="AOW08752.1"/>
    <property type="molecule type" value="Genomic_DNA"/>
</dbReference>
<dbReference type="AlphaFoldDB" id="A0AAC9I3D3"/>
<protein>
    <submittedName>
        <fullName evidence="1">Uncharacterized protein</fullName>
    </submittedName>
</protein>